<dbReference type="EMBL" id="QNGE01000135">
    <property type="protein sequence ID" value="KAA3681756.1"/>
    <property type="molecule type" value="Genomic_DNA"/>
</dbReference>
<evidence type="ECO:0000256" key="2">
    <source>
        <dbReference type="RuleBase" id="RU367139"/>
    </source>
</evidence>
<proteinExistence type="inferred from homology"/>
<accession>A0A5J4P1E7</accession>
<dbReference type="GO" id="GO:0036435">
    <property type="term" value="F:K48-linked polyubiquitin modification-dependent protein binding"/>
    <property type="evidence" value="ECO:0007669"/>
    <property type="project" value="UniProtKB-UniRule"/>
</dbReference>
<dbReference type="GO" id="GO:0071108">
    <property type="term" value="P:protein K48-linked deubiquitination"/>
    <property type="evidence" value="ECO:0007669"/>
    <property type="project" value="TreeGrafter"/>
</dbReference>
<keyword evidence="2" id="KW-0645">Protease</keyword>
<dbReference type="EC" id="3.4.19.12" evidence="2"/>
<protein>
    <recommendedName>
        <fullName evidence="2">Ubiquitin carboxyl-terminal hydrolase</fullName>
        <ecNumber evidence="2">3.4.19.12</ecNumber>
    </recommendedName>
</protein>
<keyword evidence="6" id="KW-1185">Reference proteome</keyword>
<feature type="compositionally biased region" description="Polar residues" evidence="3">
    <location>
        <begin position="1"/>
        <end position="11"/>
    </location>
</feature>
<dbReference type="GO" id="GO:0071944">
    <property type="term" value="C:cell periphery"/>
    <property type="evidence" value="ECO:0007669"/>
    <property type="project" value="TreeGrafter"/>
</dbReference>
<dbReference type="Pfam" id="PF04424">
    <property type="entry name" value="MINDY_DUB"/>
    <property type="match status" value="1"/>
</dbReference>
<feature type="compositionally biased region" description="Polar residues" evidence="3">
    <location>
        <begin position="19"/>
        <end position="42"/>
    </location>
</feature>
<feature type="compositionally biased region" description="Low complexity" evidence="3">
    <location>
        <begin position="77"/>
        <end position="90"/>
    </location>
</feature>
<keyword evidence="2" id="KW-0378">Hydrolase</keyword>
<comment type="catalytic activity">
    <reaction evidence="2">
        <text>Thiol-dependent hydrolysis of ester, thioester, amide, peptide and isopeptide bonds formed by the C-terminal Gly of ubiquitin (a 76-residue protein attached to proteins as an intracellular targeting signal).</text>
        <dbReference type="EC" id="3.4.19.12"/>
    </reaction>
</comment>
<organism evidence="5 6">
    <name type="scientific">Paragonimus westermani</name>
    <dbReference type="NCBI Taxonomy" id="34504"/>
    <lineage>
        <taxon>Eukaryota</taxon>
        <taxon>Metazoa</taxon>
        <taxon>Spiralia</taxon>
        <taxon>Lophotrochozoa</taxon>
        <taxon>Platyhelminthes</taxon>
        <taxon>Trematoda</taxon>
        <taxon>Digenea</taxon>
        <taxon>Plagiorchiida</taxon>
        <taxon>Troglotremata</taxon>
        <taxon>Troglotrematidae</taxon>
        <taxon>Paragonimus</taxon>
    </lineage>
</organism>
<evidence type="ECO:0000256" key="1">
    <source>
        <dbReference type="ARBA" id="ARBA00006616"/>
    </source>
</evidence>
<comment type="function">
    <text evidence="2">Hydrolase that can specifically remove 'Lys-48'-linked conjugated ubiquitin from proteins. Has exodeubiquitinase activity and has a preference for long polyubiquitin chains. May play a regulatory role at the level of protein turnover.</text>
</comment>
<evidence type="ECO:0000313" key="5">
    <source>
        <dbReference type="EMBL" id="KAA3681756.1"/>
    </source>
</evidence>
<dbReference type="GO" id="GO:0005829">
    <property type="term" value="C:cytosol"/>
    <property type="evidence" value="ECO:0007669"/>
    <property type="project" value="TreeGrafter"/>
</dbReference>
<evidence type="ECO:0000259" key="4">
    <source>
        <dbReference type="Pfam" id="PF04424"/>
    </source>
</evidence>
<comment type="similarity">
    <text evidence="1 2">Belongs to the MINDY deubiquitinase family. FAM63 subfamily.</text>
</comment>
<keyword evidence="2" id="KW-0833">Ubl conjugation pathway</keyword>
<dbReference type="GO" id="GO:0004843">
    <property type="term" value="F:cysteine-type deubiquitinase activity"/>
    <property type="evidence" value="ECO:0007669"/>
    <property type="project" value="UniProtKB-UniRule"/>
</dbReference>
<dbReference type="Proteomes" id="UP000324629">
    <property type="component" value="Unassembled WGS sequence"/>
</dbReference>
<reference evidence="5 6" key="1">
    <citation type="journal article" date="2019" name="Gigascience">
        <title>Whole-genome sequence of the oriental lung fluke Paragonimus westermani.</title>
        <authorList>
            <person name="Oey H."/>
            <person name="Zakrzewski M."/>
            <person name="Narain K."/>
            <person name="Devi K.R."/>
            <person name="Agatsuma T."/>
            <person name="Nawaratna S."/>
            <person name="Gobert G.N."/>
            <person name="Jones M.K."/>
            <person name="Ragan M.A."/>
            <person name="McManus D.P."/>
            <person name="Krause L."/>
        </authorList>
    </citation>
    <scope>NUCLEOTIDE SEQUENCE [LARGE SCALE GENOMIC DNA]</scope>
    <source>
        <strain evidence="5 6">IND2009</strain>
    </source>
</reference>
<evidence type="ECO:0000313" key="6">
    <source>
        <dbReference type="Proteomes" id="UP000324629"/>
    </source>
</evidence>
<keyword evidence="2" id="KW-0788">Thiol protease</keyword>
<dbReference type="GO" id="GO:1990380">
    <property type="term" value="F:K48-linked deubiquitinase activity"/>
    <property type="evidence" value="ECO:0007669"/>
    <property type="project" value="UniProtKB-UniRule"/>
</dbReference>
<feature type="compositionally biased region" description="Polar residues" evidence="3">
    <location>
        <begin position="566"/>
        <end position="583"/>
    </location>
</feature>
<name>A0A5J4P1E7_9TREM</name>
<sequence length="611" mass="66212">MDNDPPTSTDESSAHGGISTENVTAVSSLTPPYPSTDHTSVATQSCYPGGGFSILHVSPALSTSETTGLTDNAPSNVDFSTVSTSSSSFDGASRKTTTVPIIQPVPSTKTFAGPPTISPYDYIYHIKWIHFRGGSRPIVTQNENGPCPMIAIANVLLLRETMNIPEGSEVLTGQRLVSLISEILLSPPCLESEQLLNYETTVSDALNLFPSLQTGLDINVRFTGVSAFEFTPALSIFDLFKIPLYHGWLVEPEDTALSSIVGGRSYNQLVERIIELKASDDPELKNQGALAEDFLDQTASQLTYHGLCELSSTVSEGQLAVFFRNNHFNTIFKNDGRIYVLVTDMGLINEPKIVWEALEDVDGNTQFVDSSFHLYSPVAPHEDVPSSHAPVSDSRNNVSDTGEQIFHPKSSITGPSIHTANKIAEPEGFGEKCDTSIEQLERACTEHLCTGTPKSLDPSTDLAVAARLQLEEIELSMTETTKASTRRAPAPLASSKSEMSSDKLTGICSERLLEQAKRELGSGSDLDVAIRLQLEEVERLNSHQTIRKPDVTSSTTQPYPVRSSAFGGSSTTPHNTVAESPPNRCSTIENRVNERVCICLTLLLISRTTCV</sequence>
<gene>
    <name evidence="5" type="ORF">DEA37_0002010</name>
</gene>
<dbReference type="GO" id="GO:0016807">
    <property type="term" value="F:cysteine-type carboxypeptidase activity"/>
    <property type="evidence" value="ECO:0007669"/>
    <property type="project" value="TreeGrafter"/>
</dbReference>
<feature type="domain" description="MINDY deubiquitinase" evidence="4">
    <location>
        <begin position="124"/>
        <end position="372"/>
    </location>
</feature>
<feature type="region of interest" description="Disordered" evidence="3">
    <location>
        <begin position="1"/>
        <end position="42"/>
    </location>
</feature>
<feature type="region of interest" description="Disordered" evidence="3">
    <location>
        <begin position="64"/>
        <end position="90"/>
    </location>
</feature>
<dbReference type="InterPro" id="IPR033979">
    <property type="entry name" value="MINDY_domain"/>
</dbReference>
<feature type="region of interest" description="Disordered" evidence="3">
    <location>
        <begin position="382"/>
        <end position="401"/>
    </location>
</feature>
<dbReference type="PANTHER" id="PTHR18063">
    <property type="entry name" value="NF-E2 INDUCIBLE PROTEIN"/>
    <property type="match status" value="1"/>
</dbReference>
<dbReference type="GO" id="GO:0140934">
    <property type="term" value="F:histone deubiquitinase activity"/>
    <property type="evidence" value="ECO:0007669"/>
    <property type="project" value="UniProtKB-UniRule"/>
</dbReference>
<dbReference type="InterPro" id="IPR007518">
    <property type="entry name" value="MINDY"/>
</dbReference>
<dbReference type="AlphaFoldDB" id="A0A5J4P1E7"/>
<feature type="compositionally biased region" description="Polar residues" evidence="3">
    <location>
        <begin position="64"/>
        <end position="75"/>
    </location>
</feature>
<dbReference type="PANTHER" id="PTHR18063:SF6">
    <property type="entry name" value="UBIQUITIN CARBOXYL-TERMINAL HYDROLASE"/>
    <property type="match status" value="1"/>
</dbReference>
<feature type="region of interest" description="Disordered" evidence="3">
    <location>
        <begin position="479"/>
        <end position="499"/>
    </location>
</feature>
<comment type="caution">
    <text evidence="5">The sequence shown here is derived from an EMBL/GenBank/DDBJ whole genome shotgun (WGS) entry which is preliminary data.</text>
</comment>
<dbReference type="GO" id="GO:0006508">
    <property type="term" value="P:proteolysis"/>
    <property type="evidence" value="ECO:0007669"/>
    <property type="project" value="UniProtKB-KW"/>
</dbReference>
<feature type="region of interest" description="Disordered" evidence="3">
    <location>
        <begin position="541"/>
        <end position="583"/>
    </location>
</feature>
<evidence type="ECO:0000256" key="3">
    <source>
        <dbReference type="SAM" id="MobiDB-lite"/>
    </source>
</evidence>